<keyword evidence="2" id="KW-1185">Reference proteome</keyword>
<organism evidence="1 2">
    <name type="scientific">Orbilia javanica</name>
    <dbReference type="NCBI Taxonomy" id="47235"/>
    <lineage>
        <taxon>Eukaryota</taxon>
        <taxon>Fungi</taxon>
        <taxon>Dikarya</taxon>
        <taxon>Ascomycota</taxon>
        <taxon>Pezizomycotina</taxon>
        <taxon>Orbiliomycetes</taxon>
        <taxon>Orbiliales</taxon>
        <taxon>Orbiliaceae</taxon>
        <taxon>Orbilia</taxon>
    </lineage>
</organism>
<evidence type="ECO:0008006" key="3">
    <source>
        <dbReference type="Google" id="ProtNLM"/>
    </source>
</evidence>
<name>A0AAN8RBD8_9PEZI</name>
<protein>
    <recommendedName>
        <fullName evidence="3">F-box domain-containing protein</fullName>
    </recommendedName>
</protein>
<accession>A0AAN8RBD8</accession>
<dbReference type="Proteomes" id="UP001313282">
    <property type="component" value="Unassembled WGS sequence"/>
</dbReference>
<gene>
    <name evidence="1" type="ORF">TWF718_003409</name>
</gene>
<reference evidence="1 2" key="1">
    <citation type="submission" date="2019-10" db="EMBL/GenBank/DDBJ databases">
        <authorList>
            <person name="Palmer J.M."/>
        </authorList>
    </citation>
    <scope>NUCLEOTIDE SEQUENCE [LARGE SCALE GENOMIC DNA]</scope>
    <source>
        <strain evidence="1 2">TWF718</strain>
    </source>
</reference>
<evidence type="ECO:0000313" key="1">
    <source>
        <dbReference type="EMBL" id="KAK6329982.1"/>
    </source>
</evidence>
<proteinExistence type="predicted"/>
<sequence length="314" mass="35297">MSILGGLALPPIPADIMRAFHGPRSLTGIYNDPSWPEALCQVFKHVCPAKSLDQSSKDQDFIDLWRTCRSVCKTWRNIIENPLFANPHVNATPDKQKLLDATFKGSNFARVHEEVQYCALATNWVQQKVLYEVHQQKLTPPDPKRRFGLRCHTEFRLLWRTSTVLQMYASAPVVKNVRIRSFIREAETIQRNALLRDKGFKIPGASVLREWDGWHLNAPGGVMIDMVVGFVALAVEIDVLMQNAGSKELIGTPRPRHLDLEFLHIDAQTCKCLGKVRFEIPMVEGQKLSTGNEVSDVWADLLNTVSGGQGRSSG</sequence>
<dbReference type="AlphaFoldDB" id="A0AAN8RBD8"/>
<comment type="caution">
    <text evidence="1">The sequence shown here is derived from an EMBL/GenBank/DDBJ whole genome shotgun (WGS) entry which is preliminary data.</text>
</comment>
<dbReference type="EMBL" id="JAVHNR010000012">
    <property type="protein sequence ID" value="KAK6329982.1"/>
    <property type="molecule type" value="Genomic_DNA"/>
</dbReference>
<evidence type="ECO:0000313" key="2">
    <source>
        <dbReference type="Proteomes" id="UP001313282"/>
    </source>
</evidence>